<dbReference type="Gene3D" id="2.160.20.10">
    <property type="entry name" value="Single-stranded right-handed beta-helix, Pectin lyase-like"/>
    <property type="match status" value="2"/>
</dbReference>
<dbReference type="RefSeq" id="WP_165832970.1">
    <property type="nucleotide sequence ID" value="NZ_CABMMC010000089.1"/>
</dbReference>
<dbReference type="SUPFAM" id="SSF51126">
    <property type="entry name" value="Pectin lyase-like"/>
    <property type="match status" value="1"/>
</dbReference>
<evidence type="ECO:0000313" key="3">
    <source>
        <dbReference type="Proteomes" id="UP000245959"/>
    </source>
</evidence>
<name>A0A2U1AYT9_9BACT</name>
<dbReference type="InterPro" id="IPR011050">
    <property type="entry name" value="Pectin_lyase_fold/virulence"/>
</dbReference>
<accession>A0A2U1AYT9</accession>
<dbReference type="GeneID" id="78295323"/>
<dbReference type="AlphaFoldDB" id="A0A2U1AYT9"/>
<feature type="chain" id="PRO_5015624558" evidence="1">
    <location>
        <begin position="25"/>
        <end position="777"/>
    </location>
</feature>
<dbReference type="InterPro" id="IPR012334">
    <property type="entry name" value="Pectin_lyas_fold"/>
</dbReference>
<organism evidence="2 3">
    <name type="scientific">Victivallis vadensis</name>
    <dbReference type="NCBI Taxonomy" id="172901"/>
    <lineage>
        <taxon>Bacteria</taxon>
        <taxon>Pseudomonadati</taxon>
        <taxon>Lentisphaerota</taxon>
        <taxon>Lentisphaeria</taxon>
        <taxon>Victivallales</taxon>
        <taxon>Victivallaceae</taxon>
        <taxon>Victivallis</taxon>
    </lineage>
</organism>
<dbReference type="GO" id="GO:0016829">
    <property type="term" value="F:lyase activity"/>
    <property type="evidence" value="ECO:0007669"/>
    <property type="project" value="UniProtKB-KW"/>
</dbReference>
<feature type="signal peptide" evidence="1">
    <location>
        <begin position="1"/>
        <end position="24"/>
    </location>
</feature>
<keyword evidence="1" id="KW-0732">Signal</keyword>
<dbReference type="InterPro" id="IPR006626">
    <property type="entry name" value="PbH1"/>
</dbReference>
<proteinExistence type="predicted"/>
<dbReference type="EMBL" id="QEKH01000013">
    <property type="protein sequence ID" value="PVY41595.1"/>
    <property type="molecule type" value="Genomic_DNA"/>
</dbReference>
<dbReference type="SMART" id="SM00710">
    <property type="entry name" value="PbH1"/>
    <property type="match status" value="6"/>
</dbReference>
<reference evidence="2 3" key="1">
    <citation type="submission" date="2018-04" db="EMBL/GenBank/DDBJ databases">
        <title>Genomic Encyclopedia of Type Strains, Phase IV (KMG-IV): sequencing the most valuable type-strain genomes for metagenomic binning, comparative biology and taxonomic classification.</title>
        <authorList>
            <person name="Goeker M."/>
        </authorList>
    </citation>
    <scope>NUCLEOTIDE SEQUENCE [LARGE SCALE GENOMIC DNA]</scope>
    <source>
        <strain evidence="2 3">DSM 14823</strain>
    </source>
</reference>
<dbReference type="Proteomes" id="UP000245959">
    <property type="component" value="Unassembled WGS sequence"/>
</dbReference>
<protein>
    <submittedName>
        <fullName evidence="2">Parallel beta helix pectate lyase-like protein</fullName>
    </submittedName>
</protein>
<sequence>MFRILLAALPVAAAFVFAAPAADAAVLQEGFGASSSFTLNGLFVQLSPDRDTLRIDTTRAANDWNWLFRTKAGILKPGRNYVATFRCRVEEPDAARRFFHFLCRPVSAADASLDSLRHNEGGRTEFRPVTLRFRAGTEAEDYAFQIHAFRRLKGEITDFKLAEGTQDGFIPIQRNLAPAGRNDWRIPAGAREFEVDRPDNPAGAIVDAAEFGLNPAAPDNTAALNRAIAHCRAAGAARLRVPPGTYRMTADAAVLFDGLRDFVFDGGGATFVYCKKREPNFLIRQCERVVLRNFKVDWDWEKDPLASLVEVAQAAEEFVDFRFVEYDRFPRRDLRVAIVSSFDPATRSVGVEGGFDRGFEFFAGRNRPDTEWLSGNVLRLRQKGGLGRFREGQLFRMQHYYYDMNCFVMADNRHLSLEDIDIHSCAGHAFTVGGIQQYWQFRRVNIAPPAGVSRRMITCTADHCHISRSRGFFKMENCEFSYGADDCLNAHDNTGFAERSGAHTLVTRNARQDTFRVGDPVELRHGDYSPSGFTATVREVRAVDAAAGRYELSFAEELPAPQAGGFILFNRNYGTRNLIIRNNFFHDNRARGLLLLARDVTVEDNHFRHNEMGAIKIETGYTLNSWSEGYGAGNIVIRNNRFDSVNPRDVGNDGKARDIYLGVYLRTDPSTERTAYPILSDILFENNLFKDSFGLVAFISSAGNVTFRNNTFVNPTARKKPLSYRAGFHVTHSENVRIVGNRYIASPHVPDPGVSYAPDSVRDLQVYGNTVVTEQAP</sequence>
<evidence type="ECO:0000313" key="2">
    <source>
        <dbReference type="EMBL" id="PVY41595.1"/>
    </source>
</evidence>
<evidence type="ECO:0000256" key="1">
    <source>
        <dbReference type="SAM" id="SignalP"/>
    </source>
</evidence>
<comment type="caution">
    <text evidence="2">The sequence shown here is derived from an EMBL/GenBank/DDBJ whole genome shotgun (WGS) entry which is preliminary data.</text>
</comment>
<keyword evidence="2" id="KW-0456">Lyase</keyword>
<keyword evidence="3" id="KW-1185">Reference proteome</keyword>
<gene>
    <name evidence="2" type="ORF">C8D82_11368</name>
</gene>